<reference evidence="1 2" key="1">
    <citation type="submission" date="2024-08" db="EMBL/GenBank/DDBJ databases">
        <title>Gnathostoma spinigerum genome.</title>
        <authorList>
            <person name="Gonzalez-Bertolin B."/>
            <person name="Monzon S."/>
            <person name="Zaballos A."/>
            <person name="Jimenez P."/>
            <person name="Dekumyoy P."/>
            <person name="Varona S."/>
            <person name="Cuesta I."/>
            <person name="Sumanam S."/>
            <person name="Adisakwattana P."/>
            <person name="Gasser R.B."/>
            <person name="Hernandez-Gonzalez A."/>
            <person name="Young N.D."/>
            <person name="Perteguer M.J."/>
        </authorList>
    </citation>
    <scope>NUCLEOTIDE SEQUENCE [LARGE SCALE GENOMIC DNA]</scope>
    <source>
        <strain evidence="1">AL3</strain>
        <tissue evidence="1">Liver</tissue>
    </source>
</reference>
<gene>
    <name evidence="1" type="ORF">AB6A40_011701</name>
</gene>
<evidence type="ECO:0000313" key="2">
    <source>
        <dbReference type="Proteomes" id="UP001608902"/>
    </source>
</evidence>
<evidence type="ECO:0000313" key="1">
    <source>
        <dbReference type="EMBL" id="MFH4984992.1"/>
    </source>
</evidence>
<proteinExistence type="predicted"/>
<sequence length="106" mass="12177">MKLECSPFSFSPLFEGDDISDDHKSLPRSHLSKVLQKRRRQKLNQFFKYSLPVGALRVYSQQSFSEVERNPFSISLSAQGYGCIYQSWCNDKAPLDCSLQRGYCNA</sequence>
<name>A0ABD6F4D6_9BILA</name>
<protein>
    <submittedName>
        <fullName evidence="1">Uncharacterized protein</fullName>
    </submittedName>
</protein>
<keyword evidence="2" id="KW-1185">Reference proteome</keyword>
<organism evidence="1 2">
    <name type="scientific">Gnathostoma spinigerum</name>
    <dbReference type="NCBI Taxonomy" id="75299"/>
    <lineage>
        <taxon>Eukaryota</taxon>
        <taxon>Metazoa</taxon>
        <taxon>Ecdysozoa</taxon>
        <taxon>Nematoda</taxon>
        <taxon>Chromadorea</taxon>
        <taxon>Rhabditida</taxon>
        <taxon>Spirurina</taxon>
        <taxon>Gnathostomatomorpha</taxon>
        <taxon>Gnathostomatoidea</taxon>
        <taxon>Gnathostomatidae</taxon>
        <taxon>Gnathostoma</taxon>
    </lineage>
</organism>
<comment type="caution">
    <text evidence="1">The sequence shown here is derived from an EMBL/GenBank/DDBJ whole genome shotgun (WGS) entry which is preliminary data.</text>
</comment>
<dbReference type="EMBL" id="JBGFUD010025361">
    <property type="protein sequence ID" value="MFH4984992.1"/>
    <property type="molecule type" value="Genomic_DNA"/>
</dbReference>
<dbReference type="AlphaFoldDB" id="A0ABD6F4D6"/>
<dbReference type="Proteomes" id="UP001608902">
    <property type="component" value="Unassembled WGS sequence"/>
</dbReference>
<accession>A0ABD6F4D6</accession>